<dbReference type="EC" id="2.7.8.-" evidence="12 13"/>
<feature type="active site" evidence="12">
    <location>
        <position position="405"/>
    </location>
</feature>
<dbReference type="EMBL" id="JAHLFU010000200">
    <property type="protein sequence ID" value="MBU3854048.1"/>
    <property type="molecule type" value="Genomic_DNA"/>
</dbReference>
<sequence>MELATFLYITFAVIYLLIVCSTVLVIVLDNRQPVKTVAWILVVSSMPVLGLVIYFFFGRNHKKNILISRTCSIQLARRSAYRYFRMQIPDIPEEHRQLINLFRRQSMSFPYPENQLHLFVRGEDMLSALIGDIRAARHHIHLEFYIWEDDRVGNLVLDELARKVAEGVQVRVVYDDVGCWKVRNAFFERMQAKGIEVAVFMPVRFPKFTSKVNFRNHRKIVVIDGGVGYVGGMNLADRYFYDQGEKRAWRDSHLRIEGSAVCGLQRAFLADWYVAQEELITDACYYPTELQTTGYVGDMTMRSGKAAVVQIVTSMPLNTWQDIMQGMVLALLKAKKYCFIQSPYFMPTDRLLYAMQTAALSGVDVRLMIPEQADTRLLTWASRSYLMDVMRAGVRVYLYQDTFLHAKTWVSDDSLSSCGSTNMDFRSLEHNFEVNAFIFDRKMALVMKRIFLEDQNKCRLLNLHSWEERSRWRHLGESFIRLLSPLL</sequence>
<dbReference type="InterPro" id="IPR027379">
    <property type="entry name" value="CLS_N"/>
</dbReference>
<feature type="domain" description="PLD phosphodiesterase" evidence="14">
    <location>
        <begin position="212"/>
        <end position="239"/>
    </location>
</feature>
<gene>
    <name evidence="15" type="primary">cls</name>
    <name evidence="15" type="ORF">H9789_09615</name>
</gene>
<dbReference type="GO" id="GO:0032049">
    <property type="term" value="P:cardiolipin biosynthetic process"/>
    <property type="evidence" value="ECO:0007669"/>
    <property type="project" value="UniProtKB-UniRule"/>
</dbReference>
<feature type="active site" evidence="12">
    <location>
        <position position="217"/>
    </location>
</feature>
<dbReference type="InterPro" id="IPR030874">
    <property type="entry name" value="Cardiolipin_synth_Firmi"/>
</dbReference>
<evidence type="ECO:0000256" key="6">
    <source>
        <dbReference type="ARBA" id="ARBA00022737"/>
    </source>
</evidence>
<feature type="transmembrane region" description="Helical" evidence="12">
    <location>
        <begin position="37"/>
        <end position="57"/>
    </location>
</feature>
<feature type="active site" evidence="12">
    <location>
        <position position="407"/>
    </location>
</feature>
<dbReference type="NCBIfam" id="TIGR04265">
    <property type="entry name" value="bac_cardiolipin"/>
    <property type="match status" value="1"/>
</dbReference>
<keyword evidence="3 12" id="KW-0444">Lipid biosynthesis</keyword>
<feature type="domain" description="PLD phosphodiesterase" evidence="14">
    <location>
        <begin position="400"/>
        <end position="427"/>
    </location>
</feature>
<protein>
    <recommendedName>
        <fullName evidence="12 13">Cardiolipin synthase</fullName>
        <shortName evidence="12">CL synthase</shortName>
        <ecNumber evidence="12 13">2.7.8.-</ecNumber>
    </recommendedName>
</protein>
<evidence type="ECO:0000256" key="7">
    <source>
        <dbReference type="ARBA" id="ARBA00022989"/>
    </source>
</evidence>
<dbReference type="AlphaFoldDB" id="A0A9E2LAS3"/>
<comment type="similarity">
    <text evidence="12">Belongs to the phospholipase D family. Cardiolipin synthase subfamily.</text>
</comment>
<evidence type="ECO:0000256" key="8">
    <source>
        <dbReference type="ARBA" id="ARBA00023098"/>
    </source>
</evidence>
<evidence type="ECO:0000256" key="12">
    <source>
        <dbReference type="HAMAP-Rule" id="MF_01916"/>
    </source>
</evidence>
<evidence type="ECO:0000256" key="13">
    <source>
        <dbReference type="NCBIfam" id="TIGR04265"/>
    </source>
</evidence>
<evidence type="ECO:0000256" key="2">
    <source>
        <dbReference type="ARBA" id="ARBA00022475"/>
    </source>
</evidence>
<evidence type="ECO:0000313" key="15">
    <source>
        <dbReference type="EMBL" id="MBU3854048.1"/>
    </source>
</evidence>
<evidence type="ECO:0000256" key="11">
    <source>
        <dbReference type="ARBA" id="ARBA00023264"/>
    </source>
</evidence>
<dbReference type="Pfam" id="PF13396">
    <property type="entry name" value="PLDc_N"/>
    <property type="match status" value="1"/>
</dbReference>
<evidence type="ECO:0000256" key="5">
    <source>
        <dbReference type="ARBA" id="ARBA00022692"/>
    </source>
</evidence>
<keyword evidence="11 12" id="KW-1208">Phospholipid metabolism</keyword>
<keyword evidence="2 12" id="KW-1003">Cell membrane</keyword>
<keyword evidence="5 12" id="KW-0812">Transmembrane</keyword>
<reference evidence="15" key="2">
    <citation type="submission" date="2021-04" db="EMBL/GenBank/DDBJ databases">
        <authorList>
            <person name="Gilroy R."/>
        </authorList>
    </citation>
    <scope>NUCLEOTIDE SEQUENCE</scope>
    <source>
        <strain evidence="15">G3-2149</strain>
    </source>
</reference>
<evidence type="ECO:0000256" key="1">
    <source>
        <dbReference type="ARBA" id="ARBA00004651"/>
    </source>
</evidence>
<evidence type="ECO:0000256" key="4">
    <source>
        <dbReference type="ARBA" id="ARBA00022679"/>
    </source>
</evidence>
<dbReference type="HAMAP" id="MF_01916">
    <property type="entry name" value="Cardiolipin_synth_Cls"/>
    <property type="match status" value="1"/>
</dbReference>
<dbReference type="PANTHER" id="PTHR21248:SF22">
    <property type="entry name" value="PHOSPHOLIPASE D"/>
    <property type="match status" value="1"/>
</dbReference>
<keyword evidence="4 12" id="KW-0808">Transferase</keyword>
<feature type="active site" evidence="12">
    <location>
        <position position="412"/>
    </location>
</feature>
<dbReference type="Gene3D" id="3.30.870.10">
    <property type="entry name" value="Endonuclease Chain A"/>
    <property type="match status" value="2"/>
</dbReference>
<dbReference type="Pfam" id="PF13091">
    <property type="entry name" value="PLDc_2"/>
    <property type="match status" value="2"/>
</dbReference>
<comment type="function">
    <text evidence="12">Catalyzes the reversible phosphatidyl group transfer from one phosphatidylglycerol molecule to another to form cardiolipin (CL) (diphosphatidylglycerol) and glycerol.</text>
</comment>
<dbReference type="InterPro" id="IPR001736">
    <property type="entry name" value="PLipase_D/transphosphatidylase"/>
</dbReference>
<evidence type="ECO:0000259" key="14">
    <source>
        <dbReference type="PROSITE" id="PS50035"/>
    </source>
</evidence>
<keyword evidence="6" id="KW-0677">Repeat</keyword>
<dbReference type="PROSITE" id="PS50035">
    <property type="entry name" value="PLD"/>
    <property type="match status" value="2"/>
</dbReference>
<keyword evidence="9 12" id="KW-0472">Membrane</keyword>
<feature type="active site" evidence="12">
    <location>
        <position position="219"/>
    </location>
</feature>
<evidence type="ECO:0000256" key="3">
    <source>
        <dbReference type="ARBA" id="ARBA00022516"/>
    </source>
</evidence>
<comment type="catalytic activity">
    <reaction evidence="12">
        <text>2 a 1,2-diacyl-sn-glycero-3-phospho-(1'-sn-glycerol) = a cardiolipin + glycerol</text>
        <dbReference type="Rhea" id="RHEA:31451"/>
        <dbReference type="ChEBI" id="CHEBI:17754"/>
        <dbReference type="ChEBI" id="CHEBI:62237"/>
        <dbReference type="ChEBI" id="CHEBI:64716"/>
    </reaction>
</comment>
<dbReference type="PANTHER" id="PTHR21248">
    <property type="entry name" value="CARDIOLIPIN SYNTHASE"/>
    <property type="match status" value="1"/>
</dbReference>
<dbReference type="GO" id="GO:0008808">
    <property type="term" value="F:cardiolipin synthase activity"/>
    <property type="evidence" value="ECO:0007669"/>
    <property type="project" value="UniProtKB-UniRule"/>
</dbReference>
<dbReference type="CDD" id="cd09112">
    <property type="entry name" value="PLDc_CLS_2"/>
    <property type="match status" value="1"/>
</dbReference>
<name>A0A9E2LAS3_9BACT</name>
<organism evidence="15 16">
    <name type="scientific">Candidatus Paraprevotella stercoravium</name>
    <dbReference type="NCBI Taxonomy" id="2838725"/>
    <lineage>
        <taxon>Bacteria</taxon>
        <taxon>Pseudomonadati</taxon>
        <taxon>Bacteroidota</taxon>
        <taxon>Bacteroidia</taxon>
        <taxon>Bacteroidales</taxon>
        <taxon>Prevotellaceae</taxon>
        <taxon>Paraprevotella</taxon>
    </lineage>
</organism>
<proteinExistence type="inferred from homology"/>
<comment type="subcellular location">
    <subcellularLocation>
        <location evidence="1 12">Cell membrane</location>
        <topology evidence="1 12">Multi-pass membrane protein</topology>
    </subcellularLocation>
</comment>
<comment type="caution">
    <text evidence="15">The sequence shown here is derived from an EMBL/GenBank/DDBJ whole genome shotgun (WGS) entry which is preliminary data.</text>
</comment>
<reference evidence="15" key="1">
    <citation type="journal article" date="2021" name="PeerJ">
        <title>Extensive microbial diversity within the chicken gut microbiome revealed by metagenomics and culture.</title>
        <authorList>
            <person name="Gilroy R."/>
            <person name="Ravi A."/>
            <person name="Getino M."/>
            <person name="Pursley I."/>
            <person name="Horton D.L."/>
            <person name="Alikhan N.F."/>
            <person name="Baker D."/>
            <person name="Gharbi K."/>
            <person name="Hall N."/>
            <person name="Watson M."/>
            <person name="Adriaenssens E.M."/>
            <person name="Foster-Nyarko E."/>
            <person name="Jarju S."/>
            <person name="Secka A."/>
            <person name="Antonio M."/>
            <person name="Oren A."/>
            <person name="Chaudhuri R.R."/>
            <person name="La Ragione R."/>
            <person name="Hildebrand F."/>
            <person name="Pallen M.J."/>
        </authorList>
    </citation>
    <scope>NUCLEOTIDE SEQUENCE</scope>
    <source>
        <strain evidence="15">G3-2149</strain>
    </source>
</reference>
<feature type="active site" evidence="12">
    <location>
        <position position="224"/>
    </location>
</feature>
<keyword evidence="10 12" id="KW-0594">Phospholipid biosynthesis</keyword>
<dbReference type="CDD" id="cd09110">
    <property type="entry name" value="PLDc_CLS_1"/>
    <property type="match status" value="1"/>
</dbReference>
<keyword evidence="7 12" id="KW-1133">Transmembrane helix</keyword>
<dbReference type="InterPro" id="IPR025202">
    <property type="entry name" value="PLD-like_dom"/>
</dbReference>
<keyword evidence="8 12" id="KW-0443">Lipid metabolism</keyword>
<dbReference type="GO" id="GO:0005886">
    <property type="term" value="C:plasma membrane"/>
    <property type="evidence" value="ECO:0007669"/>
    <property type="project" value="UniProtKB-SubCell"/>
</dbReference>
<dbReference type="SMART" id="SM00155">
    <property type="entry name" value="PLDc"/>
    <property type="match status" value="2"/>
</dbReference>
<evidence type="ECO:0000313" key="16">
    <source>
        <dbReference type="Proteomes" id="UP000823865"/>
    </source>
</evidence>
<dbReference type="InterPro" id="IPR022924">
    <property type="entry name" value="Cardiolipin_synthase"/>
</dbReference>
<evidence type="ECO:0000256" key="9">
    <source>
        <dbReference type="ARBA" id="ARBA00023136"/>
    </source>
</evidence>
<dbReference type="SUPFAM" id="SSF56024">
    <property type="entry name" value="Phospholipase D/nuclease"/>
    <property type="match status" value="2"/>
</dbReference>
<dbReference type="Proteomes" id="UP000823865">
    <property type="component" value="Unassembled WGS sequence"/>
</dbReference>
<feature type="transmembrane region" description="Helical" evidence="12">
    <location>
        <begin position="6"/>
        <end position="28"/>
    </location>
</feature>
<evidence type="ECO:0000256" key="10">
    <source>
        <dbReference type="ARBA" id="ARBA00023209"/>
    </source>
</evidence>
<accession>A0A9E2LAS3</accession>